<sequence>MARVKPKNSIRTVSDMEAAMSRLNQIDTRLAQWTLEEAHDIALVREEHDKNQKKAGRTGLEAEKALLIKELEAWAEEASATWGKRTLETPFGRLGFRVSTPAVTLLKRVAKNFKDAAELAMLYLPDFVRKSYEIDKEKVIAAESQGTLDKNILSQCGLSVEQKDEFWLETAASKDLDEAAKKLKVA</sequence>
<dbReference type="STRING" id="247490.KSU1_C1080"/>
<comment type="caution">
    <text evidence="1">The sequence shown here is derived from an EMBL/GenBank/DDBJ whole genome shotgun (WGS) entry which is preliminary data.</text>
</comment>
<keyword evidence="2" id="KW-1185">Reference proteome</keyword>
<dbReference type="Pfam" id="PF07352">
    <property type="entry name" value="Phage_Mu_Gam"/>
    <property type="match status" value="1"/>
</dbReference>
<dbReference type="EMBL" id="BAFH01000003">
    <property type="protein sequence ID" value="GAB62676.1"/>
    <property type="molecule type" value="Genomic_DNA"/>
</dbReference>
<evidence type="ECO:0000313" key="1">
    <source>
        <dbReference type="EMBL" id="GAB62676.1"/>
    </source>
</evidence>
<accession>I3ILT1</accession>
<dbReference type="Proteomes" id="UP000002985">
    <property type="component" value="Unassembled WGS sequence"/>
</dbReference>
<protein>
    <submittedName>
        <fullName evidence="1">Uncharacterized protein</fullName>
    </submittedName>
</protein>
<dbReference type="SUPFAM" id="SSF161266">
    <property type="entry name" value="Gam-like"/>
    <property type="match status" value="1"/>
</dbReference>
<gene>
    <name evidence="1" type="ORF">KSU1_C1080</name>
</gene>
<organism evidence="1 2">
    <name type="scientific">Candidatus Jettenia caeni</name>
    <dbReference type="NCBI Taxonomy" id="247490"/>
    <lineage>
        <taxon>Bacteria</taxon>
        <taxon>Pseudomonadati</taxon>
        <taxon>Planctomycetota</taxon>
        <taxon>Candidatus Brocadiia</taxon>
        <taxon>Candidatus Brocadiales</taxon>
        <taxon>Candidatus Brocadiaceae</taxon>
        <taxon>Candidatus Jettenia</taxon>
    </lineage>
</organism>
<evidence type="ECO:0000313" key="2">
    <source>
        <dbReference type="Proteomes" id="UP000002985"/>
    </source>
</evidence>
<reference evidence="1 2" key="1">
    <citation type="journal article" date="2012" name="FEBS Lett.">
        <title>Anammox organism KSU-1 expresses a NirK-type copper-containing nitrite reductase instead of a NirS-type with cytochrome cd1.</title>
        <authorList>
            <person name="Hira D."/>
            <person name="Toh H."/>
            <person name="Migita C.T."/>
            <person name="Okubo H."/>
            <person name="Nishiyama T."/>
            <person name="Hattori M."/>
            <person name="Furukawa K."/>
            <person name="Fujii T."/>
        </authorList>
    </citation>
    <scope>NUCLEOTIDE SEQUENCE [LARGE SCALE GENOMIC DNA]</scope>
</reference>
<proteinExistence type="predicted"/>
<dbReference type="GO" id="GO:0003690">
    <property type="term" value="F:double-stranded DNA binding"/>
    <property type="evidence" value="ECO:0007669"/>
    <property type="project" value="InterPro"/>
</dbReference>
<dbReference type="AlphaFoldDB" id="I3ILT1"/>
<dbReference type="InterPro" id="IPR009951">
    <property type="entry name" value="Host-nuc_inhib_Gam"/>
</dbReference>
<dbReference type="GO" id="GO:0042262">
    <property type="term" value="P:DNA protection"/>
    <property type="evidence" value="ECO:0007669"/>
    <property type="project" value="InterPro"/>
</dbReference>
<name>I3ILT1_9BACT</name>